<dbReference type="PANTHER" id="PTHR47870">
    <property type="entry name" value="CYTOCHROME C-TYPE BIOGENESIS PROTEIN CCMH"/>
    <property type="match status" value="1"/>
</dbReference>
<keyword evidence="2" id="KW-0201">Cytochrome c-type biogenesis</keyword>
<evidence type="ECO:0000256" key="1">
    <source>
        <dbReference type="ARBA" id="ARBA00022737"/>
    </source>
</evidence>
<dbReference type="EMBL" id="CP041742">
    <property type="protein sequence ID" value="QDQ72761.1"/>
    <property type="molecule type" value="Genomic_DNA"/>
</dbReference>
<dbReference type="OrthoDB" id="9776053at2"/>
<organism evidence="8 9">
    <name type="scientific">Pseudoluteimonas lycopersici</name>
    <dbReference type="NCBI Taxonomy" id="1324796"/>
    <lineage>
        <taxon>Bacteria</taxon>
        <taxon>Pseudomonadati</taxon>
        <taxon>Pseudomonadota</taxon>
        <taxon>Gammaproteobacteria</taxon>
        <taxon>Lysobacterales</taxon>
        <taxon>Lysobacteraceae</taxon>
        <taxon>Pseudoluteimonas</taxon>
    </lineage>
</organism>
<protein>
    <submittedName>
        <fullName evidence="8">Tetratricopeptide repeat protein</fullName>
    </submittedName>
</protein>
<keyword evidence="1" id="KW-0677">Repeat</keyword>
<dbReference type="Pfam" id="PF23892">
    <property type="entry name" value="Ig_CycH"/>
    <property type="match status" value="1"/>
</dbReference>
<evidence type="ECO:0000256" key="3">
    <source>
        <dbReference type="ARBA" id="ARBA00022803"/>
    </source>
</evidence>
<dbReference type="SUPFAM" id="SSF48452">
    <property type="entry name" value="TPR-like"/>
    <property type="match status" value="1"/>
</dbReference>
<sequence>MPAFVAIAALLVVATLALVLAPLWRTQRGLAVSLAVLVAGAAIGLYALLGTPAALDPALREAPQTVDDAIERLQAELQRNPMQADGWRLLGHALADQGKLDASRDAFARAATLRPDDPDVLAEAAEARAKAAPQHRFDPQAVAMLEHALQRDPKHQRSRWFLGIAKRQSGDAAGAATTWEPLLAEVDANTAAALRPQLDAARKDAGLPPLPTPAPTAGALAVAVKLDPDFASRVRLRGDAQVFVIAREPGGAPMPVAVEKHALSELPFTATLDDGDSPMPTRKLSQLHEVELIARLSASGNAMPQEGDVESAPVRVALPAKAPVELVIGK</sequence>
<feature type="transmembrane region" description="Helical" evidence="5">
    <location>
        <begin position="29"/>
        <end position="49"/>
    </location>
</feature>
<dbReference type="InterPro" id="IPR051263">
    <property type="entry name" value="C-type_cytochrome_biogenesis"/>
</dbReference>
<reference evidence="8 9" key="1">
    <citation type="submission" date="2019-07" db="EMBL/GenBank/DDBJ databases">
        <title>Lysobacter weifangensis sp. nov., isolated from bensulfuron-methyl contaminated farmland soil.</title>
        <authorList>
            <person name="Zhao H."/>
        </authorList>
    </citation>
    <scope>NUCLEOTIDE SEQUENCE [LARGE SCALE GENOMIC DNA]</scope>
    <source>
        <strain evidence="8 9">CC-Bw-6</strain>
    </source>
</reference>
<keyword evidence="5" id="KW-0472">Membrane</keyword>
<feature type="domain" description="Cytochrome c-type biogenesis protein H TPR" evidence="7">
    <location>
        <begin position="73"/>
        <end position="190"/>
    </location>
</feature>
<evidence type="ECO:0000259" key="7">
    <source>
        <dbReference type="Pfam" id="PF23914"/>
    </source>
</evidence>
<dbReference type="InterPro" id="IPR056413">
    <property type="entry name" value="TPR_CcmH_CycH"/>
</dbReference>
<feature type="repeat" description="TPR" evidence="4">
    <location>
        <begin position="84"/>
        <end position="117"/>
    </location>
</feature>
<evidence type="ECO:0000259" key="6">
    <source>
        <dbReference type="Pfam" id="PF23892"/>
    </source>
</evidence>
<dbReference type="InterPro" id="IPR056412">
    <property type="entry name" value="Ig_CycH"/>
</dbReference>
<dbReference type="InterPro" id="IPR019734">
    <property type="entry name" value="TPR_rpt"/>
</dbReference>
<accession>A0A516V2L0</accession>
<dbReference type="PROSITE" id="PS50005">
    <property type="entry name" value="TPR"/>
    <property type="match status" value="1"/>
</dbReference>
<dbReference type="Gene3D" id="1.25.40.10">
    <property type="entry name" value="Tetratricopeptide repeat domain"/>
    <property type="match status" value="1"/>
</dbReference>
<keyword evidence="9" id="KW-1185">Reference proteome</keyword>
<keyword evidence="5" id="KW-0812">Transmembrane</keyword>
<evidence type="ECO:0000313" key="9">
    <source>
        <dbReference type="Proteomes" id="UP000315891"/>
    </source>
</evidence>
<gene>
    <name evidence="8" type="ORF">FNZ56_02165</name>
</gene>
<evidence type="ECO:0000256" key="2">
    <source>
        <dbReference type="ARBA" id="ARBA00022748"/>
    </source>
</evidence>
<dbReference type="RefSeq" id="WP_143878276.1">
    <property type="nucleotide sequence ID" value="NZ_BAABLZ010000002.1"/>
</dbReference>
<dbReference type="Pfam" id="PF23914">
    <property type="entry name" value="TPR_CcmH_CycH"/>
    <property type="match status" value="1"/>
</dbReference>
<name>A0A516V2L0_9GAMM</name>
<keyword evidence="5" id="KW-1133">Transmembrane helix</keyword>
<dbReference type="PANTHER" id="PTHR47870:SF1">
    <property type="entry name" value="CYTOCHROME C-TYPE BIOGENESIS PROTEIN CCMH"/>
    <property type="match status" value="1"/>
</dbReference>
<dbReference type="AlphaFoldDB" id="A0A516V2L0"/>
<evidence type="ECO:0000313" key="8">
    <source>
        <dbReference type="EMBL" id="QDQ72761.1"/>
    </source>
</evidence>
<feature type="domain" description="Cytochrome c-type biogenesis protein H Ig-like" evidence="6">
    <location>
        <begin position="220"/>
        <end position="328"/>
    </location>
</feature>
<dbReference type="Proteomes" id="UP000315891">
    <property type="component" value="Chromosome"/>
</dbReference>
<dbReference type="GO" id="GO:0017004">
    <property type="term" value="P:cytochrome complex assembly"/>
    <property type="evidence" value="ECO:0007669"/>
    <property type="project" value="UniProtKB-KW"/>
</dbReference>
<evidence type="ECO:0000256" key="5">
    <source>
        <dbReference type="SAM" id="Phobius"/>
    </source>
</evidence>
<dbReference type="InterPro" id="IPR011990">
    <property type="entry name" value="TPR-like_helical_dom_sf"/>
</dbReference>
<keyword evidence="3 4" id="KW-0802">TPR repeat</keyword>
<proteinExistence type="predicted"/>
<evidence type="ECO:0000256" key="4">
    <source>
        <dbReference type="PROSITE-ProRule" id="PRU00339"/>
    </source>
</evidence>